<dbReference type="VEuPathDB" id="FungiDB:PSTT_13159"/>
<feature type="domain" description="Tryptophan synthase beta chain-like PALP" evidence="14">
    <location>
        <begin position="338"/>
        <end position="547"/>
    </location>
</feature>
<dbReference type="InterPro" id="IPR013785">
    <property type="entry name" value="Aldolase_TIM"/>
</dbReference>
<evidence type="ECO:0000256" key="13">
    <source>
        <dbReference type="RuleBase" id="RU003663"/>
    </source>
</evidence>
<dbReference type="NCBIfam" id="TIGR00263">
    <property type="entry name" value="trpB"/>
    <property type="match status" value="1"/>
</dbReference>
<dbReference type="InterPro" id="IPR006654">
    <property type="entry name" value="Trp_synth_beta"/>
</dbReference>
<comment type="catalytic activity">
    <reaction evidence="12 13">
        <text>(1S,2R)-1-C-(indol-3-yl)glycerol 3-phosphate + L-serine = D-glyceraldehyde 3-phosphate + L-tryptophan + H2O</text>
        <dbReference type="Rhea" id="RHEA:10532"/>
        <dbReference type="ChEBI" id="CHEBI:15377"/>
        <dbReference type="ChEBI" id="CHEBI:33384"/>
        <dbReference type="ChEBI" id="CHEBI:57912"/>
        <dbReference type="ChEBI" id="CHEBI:58866"/>
        <dbReference type="ChEBI" id="CHEBI:59776"/>
        <dbReference type="EC" id="4.2.1.20"/>
    </reaction>
</comment>
<evidence type="ECO:0000256" key="7">
    <source>
        <dbReference type="ARBA" id="ARBA00022605"/>
    </source>
</evidence>
<evidence type="ECO:0000256" key="4">
    <source>
        <dbReference type="ARBA" id="ARBA00006095"/>
    </source>
</evidence>
<name>A0A2S4UKS2_9BASI</name>
<evidence type="ECO:0000259" key="14">
    <source>
        <dbReference type="Pfam" id="PF00291"/>
    </source>
</evidence>
<evidence type="ECO:0000256" key="11">
    <source>
        <dbReference type="ARBA" id="ARBA00023239"/>
    </source>
</evidence>
<accession>A0A2S4UKS2</accession>
<comment type="similarity">
    <text evidence="4">In the N-terminal section; belongs to the TrpA family.</text>
</comment>
<comment type="cofactor">
    <cofactor evidence="1 13">
        <name>pyridoxal 5'-phosphate</name>
        <dbReference type="ChEBI" id="CHEBI:597326"/>
    </cofactor>
</comment>
<dbReference type="PROSITE" id="PS00168">
    <property type="entry name" value="TRP_SYNTHASE_BETA"/>
    <property type="match status" value="1"/>
</dbReference>
<dbReference type="EMBL" id="PKSM01000319">
    <property type="protein sequence ID" value="POV97826.1"/>
    <property type="molecule type" value="Genomic_DNA"/>
</dbReference>
<dbReference type="InterPro" id="IPR001926">
    <property type="entry name" value="TrpB-like_PALP"/>
</dbReference>
<dbReference type="Pfam" id="PF00290">
    <property type="entry name" value="Trp_syntA"/>
    <property type="match status" value="1"/>
</dbReference>
<keyword evidence="9 13" id="KW-0663">Pyridoxal phosphate</keyword>
<keyword evidence="16" id="KW-1185">Reference proteome</keyword>
<dbReference type="InterPro" id="IPR002028">
    <property type="entry name" value="Trp_synthase_suA"/>
</dbReference>
<comment type="pathway">
    <text evidence="2 13">Amino-acid biosynthesis; L-tryptophan biosynthesis; L-tryptophan from chorismate: step 5/5.</text>
</comment>
<dbReference type="InterPro" id="IPR006653">
    <property type="entry name" value="Trp_synth_b_CS"/>
</dbReference>
<evidence type="ECO:0000256" key="3">
    <source>
        <dbReference type="ARBA" id="ARBA00005761"/>
    </source>
</evidence>
<dbReference type="VEuPathDB" id="FungiDB:PSHT_14364"/>
<dbReference type="PANTHER" id="PTHR48077">
    <property type="entry name" value="TRYPTOPHAN SYNTHASE-RELATED"/>
    <property type="match status" value="1"/>
</dbReference>
<evidence type="ECO:0000313" key="15">
    <source>
        <dbReference type="EMBL" id="POV97826.1"/>
    </source>
</evidence>
<dbReference type="Proteomes" id="UP000238274">
    <property type="component" value="Unassembled WGS sequence"/>
</dbReference>
<evidence type="ECO:0000313" key="16">
    <source>
        <dbReference type="Proteomes" id="UP000238274"/>
    </source>
</evidence>
<dbReference type="SUPFAM" id="SSF53686">
    <property type="entry name" value="Tryptophan synthase beta subunit-like PLP-dependent enzymes"/>
    <property type="match status" value="1"/>
</dbReference>
<dbReference type="AlphaFoldDB" id="A0A2S4UKS2"/>
<organism evidence="15 16">
    <name type="scientific">Puccinia striiformis</name>
    <dbReference type="NCBI Taxonomy" id="27350"/>
    <lineage>
        <taxon>Eukaryota</taxon>
        <taxon>Fungi</taxon>
        <taxon>Dikarya</taxon>
        <taxon>Basidiomycota</taxon>
        <taxon>Pucciniomycotina</taxon>
        <taxon>Pucciniomycetes</taxon>
        <taxon>Pucciniales</taxon>
        <taxon>Pucciniaceae</taxon>
        <taxon>Puccinia</taxon>
    </lineage>
</organism>
<keyword evidence="10 13" id="KW-0057">Aromatic amino acid biosynthesis</keyword>
<dbReference type="InterPro" id="IPR023026">
    <property type="entry name" value="Trp_synth_beta/beta-like"/>
</dbReference>
<dbReference type="Pfam" id="PF00291">
    <property type="entry name" value="PALP"/>
    <property type="match status" value="1"/>
</dbReference>
<reference evidence="16" key="2">
    <citation type="journal article" date="2018" name="BMC Genomics">
        <title>Genomic insights into host adaptation between the wheat stripe rust pathogen (Puccinia striiformis f. sp. tritici) and the barley stripe rust pathogen (Puccinia striiformis f. sp. hordei).</title>
        <authorList>
            <person name="Xia C."/>
            <person name="Wang M."/>
            <person name="Yin C."/>
            <person name="Cornejo O.E."/>
            <person name="Hulbert S.H."/>
            <person name="Chen X."/>
        </authorList>
    </citation>
    <scope>NUCLEOTIDE SEQUENCE [LARGE SCALE GENOMIC DNA]</scope>
    <source>
        <strain evidence="16">93TX-2</strain>
    </source>
</reference>
<dbReference type="NCBIfam" id="TIGR00262">
    <property type="entry name" value="trpA"/>
    <property type="match status" value="1"/>
</dbReference>
<evidence type="ECO:0000256" key="5">
    <source>
        <dbReference type="ARBA" id="ARBA00012043"/>
    </source>
</evidence>
<reference evidence="16" key="3">
    <citation type="journal article" date="2018" name="Mol. Plant Microbe Interact.">
        <title>Genome sequence resources for the wheat stripe rust pathogen (Puccinia striiformis f. sp. tritici) and the barley stripe rust pathogen (Puccinia striiformis f. sp. hordei).</title>
        <authorList>
            <person name="Xia C."/>
            <person name="Wang M."/>
            <person name="Yin C."/>
            <person name="Cornejo O.E."/>
            <person name="Hulbert S.H."/>
            <person name="Chen X."/>
        </authorList>
    </citation>
    <scope>NUCLEOTIDE SEQUENCE [LARGE SCALE GENOMIC DNA]</scope>
    <source>
        <strain evidence="16">93TX-2</strain>
    </source>
</reference>
<dbReference type="UniPathway" id="UPA00035">
    <property type="reaction ID" value="UER00044"/>
</dbReference>
<gene>
    <name evidence="15" type="ORF">PSHT_14364</name>
</gene>
<dbReference type="PANTHER" id="PTHR48077:SF3">
    <property type="entry name" value="TRYPTOPHAN SYNTHASE"/>
    <property type="match status" value="1"/>
</dbReference>
<dbReference type="CDD" id="cd04724">
    <property type="entry name" value="Tryptophan_synthase_alpha"/>
    <property type="match status" value="1"/>
</dbReference>
<dbReference type="InterPro" id="IPR011060">
    <property type="entry name" value="RibuloseP-bd_barrel"/>
</dbReference>
<dbReference type="Gene3D" id="3.40.50.1100">
    <property type="match status" value="3"/>
</dbReference>
<dbReference type="EC" id="4.2.1.20" evidence="5 13"/>
<dbReference type="InterPro" id="IPR018204">
    <property type="entry name" value="Trp_synthase_alpha_AS"/>
</dbReference>
<sequence>MAAELRHVFSEKAAQNLPAFVTFITAVSRSTTPQSTTLELTYTLLVEKVIHPDATVPLMLAMEAGGADIIELGVPFTDPLADGAAIQESNNVALSHNVDYPRCLKFVSDARSQGLKAPVILMVNDAKQAGANGFIVVDLPPEEAVKFRTLCTGAGLSYVPLIAPTTTGSRITFLSSIADSFMYVVSKLGTTGATAQVETSLPDLIARIRKYSQASGEHPIPLAVGFGISTADHFDHVGGLADGVVVGSKIIEVIKLNQVSNLVTNGTTAHPPTNGISKHEPTSETSLPYRFGEFGGQYVPEALVNCLLELETCHREAMADPKFHAEFKSYYGYMNRPSGLYFAQRLTEHIGGAKIWFKREDLNHTGSHKINNAVGQILLAKRLGKTRVIAETGAGQHGVATATVCARFGLECVVYMGAEDARRQSLNVFRMKMLGAQVVAVTSGSQTLKDAINEAMRDWVANVHTTHYLVGSAIGPHPFPTIVRDFQSVIGREIKEQIMSEVGQLPDAVIACVGGGSNAIGTFHPFIDDKSVRMIGVEAGGSGLDGDQHSATLSKGSKGVLHGVLTYILQSSTGQISETHSISAGLDYPGVGPEHSFLKDAGIIPALETAHAIWSTAEVAKELGKDANIVMCLSGRGDKDVEQIAQQLPKFADALDWHIAP</sequence>
<dbReference type="OrthoDB" id="10050244at2759"/>
<keyword evidence="7 13" id="KW-0028">Amino-acid biosynthesis</keyword>
<evidence type="ECO:0000256" key="1">
    <source>
        <dbReference type="ARBA" id="ARBA00001933"/>
    </source>
</evidence>
<dbReference type="Gene3D" id="3.20.20.70">
    <property type="entry name" value="Aldolase class I"/>
    <property type="match status" value="1"/>
</dbReference>
<keyword evidence="8 13" id="KW-0822">Tryptophan biosynthesis</keyword>
<dbReference type="HAMAP" id="MF_00133">
    <property type="entry name" value="Trp_synth_beta"/>
    <property type="match status" value="1"/>
</dbReference>
<dbReference type="InterPro" id="IPR036052">
    <property type="entry name" value="TrpB-like_PALP_sf"/>
</dbReference>
<reference evidence="15 16" key="1">
    <citation type="submission" date="2017-12" db="EMBL/GenBank/DDBJ databases">
        <title>Gene loss provides genomic basis for host adaptation in cereal stripe rust fungi.</title>
        <authorList>
            <person name="Xia C."/>
        </authorList>
    </citation>
    <scope>NUCLEOTIDE SEQUENCE [LARGE SCALE GENOMIC DNA]</scope>
    <source>
        <strain evidence="15 16">93TX-2</strain>
    </source>
</reference>
<dbReference type="GO" id="GO:0004834">
    <property type="term" value="F:tryptophan synthase activity"/>
    <property type="evidence" value="ECO:0007669"/>
    <property type="project" value="UniProtKB-EC"/>
</dbReference>
<dbReference type="GO" id="GO:0005737">
    <property type="term" value="C:cytoplasm"/>
    <property type="evidence" value="ECO:0007669"/>
    <property type="project" value="TreeGrafter"/>
</dbReference>
<dbReference type="FunFam" id="3.40.50.1100:FF:000004">
    <property type="entry name" value="Tryptophan synthase beta chain"/>
    <property type="match status" value="1"/>
</dbReference>
<dbReference type="FunFam" id="3.40.50.1100:FF:000001">
    <property type="entry name" value="Tryptophan synthase beta chain"/>
    <property type="match status" value="1"/>
</dbReference>
<protein>
    <recommendedName>
        <fullName evidence="6 13">Tryptophan synthase</fullName>
        <ecNumber evidence="5 13">4.2.1.20</ecNumber>
    </recommendedName>
</protein>
<keyword evidence="11 13" id="KW-0456">Lyase</keyword>
<comment type="caution">
    <text evidence="15">The sequence shown here is derived from an EMBL/GenBank/DDBJ whole genome shotgun (WGS) entry which is preliminary data.</text>
</comment>
<proteinExistence type="inferred from homology"/>
<evidence type="ECO:0000256" key="6">
    <source>
        <dbReference type="ARBA" id="ARBA00018724"/>
    </source>
</evidence>
<comment type="similarity">
    <text evidence="3">In the C-terminal section; belongs to the TrpB family.</text>
</comment>
<evidence type="ECO:0000256" key="2">
    <source>
        <dbReference type="ARBA" id="ARBA00004733"/>
    </source>
</evidence>
<dbReference type="CDD" id="cd06446">
    <property type="entry name" value="Trp-synth_B"/>
    <property type="match status" value="1"/>
</dbReference>
<evidence type="ECO:0000256" key="8">
    <source>
        <dbReference type="ARBA" id="ARBA00022822"/>
    </source>
</evidence>
<dbReference type="PROSITE" id="PS00167">
    <property type="entry name" value="TRP_SYNTHASE_ALPHA"/>
    <property type="match status" value="1"/>
</dbReference>
<dbReference type="SUPFAM" id="SSF51366">
    <property type="entry name" value="Ribulose-phoshate binding barrel"/>
    <property type="match status" value="1"/>
</dbReference>
<evidence type="ECO:0000256" key="12">
    <source>
        <dbReference type="ARBA" id="ARBA00049047"/>
    </source>
</evidence>
<dbReference type="HAMAP" id="MF_00131">
    <property type="entry name" value="Trp_synth_alpha"/>
    <property type="match status" value="1"/>
</dbReference>
<evidence type="ECO:0000256" key="10">
    <source>
        <dbReference type="ARBA" id="ARBA00023141"/>
    </source>
</evidence>
<evidence type="ECO:0000256" key="9">
    <source>
        <dbReference type="ARBA" id="ARBA00022898"/>
    </source>
</evidence>